<evidence type="ECO:0000313" key="1">
    <source>
        <dbReference type="EMBL" id="KAH3661230.1"/>
    </source>
</evidence>
<evidence type="ECO:0000313" key="2">
    <source>
        <dbReference type="Proteomes" id="UP000769157"/>
    </source>
</evidence>
<sequence>MKNSVSSLNVLIRDSTLASSSFLISNDFGTEKIGSTSERLVSSHGDANVLEICTFSFFLVMSRPNMLRSSPVVMVFNSLFCIFKTGSKAFRPYLSMSDSANSPSPSPFTPLLALFLLAC</sequence>
<gene>
    <name evidence="1" type="ORF">OGAPHI_006637</name>
</gene>
<dbReference type="RefSeq" id="XP_046058354.1">
    <property type="nucleotide sequence ID" value="XM_046207944.1"/>
</dbReference>
<protein>
    <submittedName>
        <fullName evidence="1">Uncharacterized protein</fullName>
    </submittedName>
</protein>
<reference evidence="1" key="1">
    <citation type="journal article" date="2021" name="Open Biol.">
        <title>Shared evolutionary footprints suggest mitochondrial oxidative damage underlies multiple complex I losses in fungi.</title>
        <authorList>
            <person name="Schikora-Tamarit M.A."/>
            <person name="Marcet-Houben M."/>
            <person name="Nosek J."/>
            <person name="Gabaldon T."/>
        </authorList>
    </citation>
    <scope>NUCLEOTIDE SEQUENCE</scope>
    <source>
        <strain evidence="1">CBS6075</strain>
    </source>
</reference>
<dbReference type="Proteomes" id="UP000769157">
    <property type="component" value="Unassembled WGS sequence"/>
</dbReference>
<dbReference type="EMBL" id="JAEUBE010000487">
    <property type="protein sequence ID" value="KAH3661230.1"/>
    <property type="molecule type" value="Genomic_DNA"/>
</dbReference>
<proteinExistence type="predicted"/>
<keyword evidence="2" id="KW-1185">Reference proteome</keyword>
<organism evidence="1 2">
    <name type="scientific">Ogataea philodendri</name>
    <dbReference type="NCBI Taxonomy" id="1378263"/>
    <lineage>
        <taxon>Eukaryota</taxon>
        <taxon>Fungi</taxon>
        <taxon>Dikarya</taxon>
        <taxon>Ascomycota</taxon>
        <taxon>Saccharomycotina</taxon>
        <taxon>Pichiomycetes</taxon>
        <taxon>Pichiales</taxon>
        <taxon>Pichiaceae</taxon>
        <taxon>Ogataea</taxon>
    </lineage>
</organism>
<comment type="caution">
    <text evidence="1">The sequence shown here is derived from an EMBL/GenBank/DDBJ whole genome shotgun (WGS) entry which is preliminary data.</text>
</comment>
<name>A0A9P8NWV8_9ASCO</name>
<dbReference type="AlphaFoldDB" id="A0A9P8NWV8"/>
<accession>A0A9P8NWV8</accession>
<reference evidence="1" key="2">
    <citation type="submission" date="2021-01" db="EMBL/GenBank/DDBJ databases">
        <authorList>
            <person name="Schikora-Tamarit M.A."/>
        </authorList>
    </citation>
    <scope>NUCLEOTIDE SEQUENCE</scope>
    <source>
        <strain evidence="1">CBS6075</strain>
    </source>
</reference>
<dbReference type="GeneID" id="70238601"/>